<protein>
    <submittedName>
        <fullName evidence="2">Uncharacterized protein</fullName>
    </submittedName>
</protein>
<gene>
    <name evidence="2" type="ORF">NHX12_033314</name>
</gene>
<evidence type="ECO:0000256" key="1">
    <source>
        <dbReference type="SAM" id="MobiDB-lite"/>
    </source>
</evidence>
<reference evidence="2" key="1">
    <citation type="submission" date="2022-07" db="EMBL/GenBank/DDBJ databases">
        <title>Chromosome-level genome of Muraenolepis orangiensis.</title>
        <authorList>
            <person name="Kim J."/>
        </authorList>
    </citation>
    <scope>NUCLEOTIDE SEQUENCE</scope>
    <source>
        <strain evidence="2">KU_S4_2022</strain>
        <tissue evidence="2">Muscle</tissue>
    </source>
</reference>
<name>A0A9Q0IJJ1_9TELE</name>
<comment type="caution">
    <text evidence="2">The sequence shown here is derived from an EMBL/GenBank/DDBJ whole genome shotgun (WGS) entry which is preliminary data.</text>
</comment>
<dbReference type="Proteomes" id="UP001148018">
    <property type="component" value="Unassembled WGS sequence"/>
</dbReference>
<evidence type="ECO:0000313" key="2">
    <source>
        <dbReference type="EMBL" id="KAJ3599351.1"/>
    </source>
</evidence>
<feature type="region of interest" description="Disordered" evidence="1">
    <location>
        <begin position="1"/>
        <end position="56"/>
    </location>
</feature>
<proteinExistence type="predicted"/>
<keyword evidence="3" id="KW-1185">Reference proteome</keyword>
<dbReference type="AlphaFoldDB" id="A0A9Q0IJJ1"/>
<accession>A0A9Q0IJJ1</accession>
<evidence type="ECO:0000313" key="3">
    <source>
        <dbReference type="Proteomes" id="UP001148018"/>
    </source>
</evidence>
<feature type="compositionally biased region" description="Low complexity" evidence="1">
    <location>
        <begin position="10"/>
        <end position="26"/>
    </location>
</feature>
<dbReference type="EMBL" id="JANIIK010000048">
    <property type="protein sequence ID" value="KAJ3599351.1"/>
    <property type="molecule type" value="Genomic_DNA"/>
</dbReference>
<sequence>RGADGGQRQGRGPAWGPARAGPGQPQVWTPPSELQSDARRITAGGPGNTAAVQLPG</sequence>
<feature type="non-terminal residue" evidence="2">
    <location>
        <position position="1"/>
    </location>
</feature>
<feature type="non-terminal residue" evidence="2">
    <location>
        <position position="56"/>
    </location>
</feature>
<organism evidence="2 3">
    <name type="scientific">Muraenolepis orangiensis</name>
    <name type="common">Patagonian moray cod</name>
    <dbReference type="NCBI Taxonomy" id="630683"/>
    <lineage>
        <taxon>Eukaryota</taxon>
        <taxon>Metazoa</taxon>
        <taxon>Chordata</taxon>
        <taxon>Craniata</taxon>
        <taxon>Vertebrata</taxon>
        <taxon>Euteleostomi</taxon>
        <taxon>Actinopterygii</taxon>
        <taxon>Neopterygii</taxon>
        <taxon>Teleostei</taxon>
        <taxon>Neoteleostei</taxon>
        <taxon>Acanthomorphata</taxon>
        <taxon>Zeiogadaria</taxon>
        <taxon>Gadariae</taxon>
        <taxon>Gadiformes</taxon>
        <taxon>Muraenolepidoidei</taxon>
        <taxon>Muraenolepididae</taxon>
        <taxon>Muraenolepis</taxon>
    </lineage>
</organism>